<dbReference type="Proteomes" id="UP000326702">
    <property type="component" value="Chromosome"/>
</dbReference>
<name>A0A5P9QC30_9MICO</name>
<keyword evidence="12" id="KW-1185">Reference proteome</keyword>
<dbReference type="InterPro" id="IPR035968">
    <property type="entry name" value="ATP_synth_F1_ATPase_gsu"/>
</dbReference>
<evidence type="ECO:0000256" key="2">
    <source>
        <dbReference type="ARBA" id="ARBA00004170"/>
    </source>
</evidence>
<keyword evidence="4 10" id="KW-0813">Transport</keyword>
<evidence type="ECO:0000256" key="9">
    <source>
        <dbReference type="ARBA" id="ARBA00023310"/>
    </source>
</evidence>
<keyword evidence="7 10" id="KW-0472">Membrane</keyword>
<dbReference type="OrthoDB" id="9812769at2"/>
<evidence type="ECO:0000256" key="7">
    <source>
        <dbReference type="ARBA" id="ARBA00023136"/>
    </source>
</evidence>
<comment type="similarity">
    <text evidence="3 10">Belongs to the ATPase gamma chain family.</text>
</comment>
<evidence type="ECO:0000256" key="3">
    <source>
        <dbReference type="ARBA" id="ARBA00007681"/>
    </source>
</evidence>
<dbReference type="GO" id="GO:0046933">
    <property type="term" value="F:proton-transporting ATP synthase activity, rotational mechanism"/>
    <property type="evidence" value="ECO:0007669"/>
    <property type="project" value="UniProtKB-UniRule"/>
</dbReference>
<proteinExistence type="inferred from homology"/>
<dbReference type="PANTHER" id="PTHR11693:SF22">
    <property type="entry name" value="ATP SYNTHASE SUBUNIT GAMMA, MITOCHONDRIAL"/>
    <property type="match status" value="1"/>
</dbReference>
<dbReference type="EMBL" id="CP045529">
    <property type="protein sequence ID" value="QFU98977.1"/>
    <property type="molecule type" value="Genomic_DNA"/>
</dbReference>
<keyword evidence="6 10" id="KW-0406">Ion transport</keyword>
<evidence type="ECO:0000256" key="10">
    <source>
        <dbReference type="HAMAP-Rule" id="MF_00815"/>
    </source>
</evidence>
<comment type="subunit">
    <text evidence="10">F-type ATPases have 2 components, CF(1) - the catalytic core - and CF(0) - the membrane proton channel. CF(1) has five subunits: alpha(3), beta(3), gamma(1), delta(1), epsilon(1). CF(0) has three main subunits: a, b and c.</text>
</comment>
<keyword evidence="9 10" id="KW-0066">ATP synthesis</keyword>
<dbReference type="InterPro" id="IPR023632">
    <property type="entry name" value="ATP_synth_F1_gsu_CS"/>
</dbReference>
<keyword evidence="8 10" id="KW-0139">CF(1)</keyword>
<dbReference type="Pfam" id="PF00231">
    <property type="entry name" value="ATP-synt"/>
    <property type="match status" value="1"/>
</dbReference>
<dbReference type="RefSeq" id="WP_036946533.1">
    <property type="nucleotide sequence ID" value="NZ_BAABIH010000004.1"/>
</dbReference>
<dbReference type="GO" id="GO:0042777">
    <property type="term" value="P:proton motive force-driven plasma membrane ATP synthesis"/>
    <property type="evidence" value="ECO:0007669"/>
    <property type="project" value="UniProtKB-UniRule"/>
</dbReference>
<reference evidence="11 12" key="1">
    <citation type="submission" date="2019-10" db="EMBL/GenBank/DDBJ databases">
        <title>Genome sequence of Luteimicrobium xylanilyticum HY-24.</title>
        <authorList>
            <person name="Kim D.Y."/>
            <person name="Park H.-Y."/>
        </authorList>
    </citation>
    <scope>NUCLEOTIDE SEQUENCE [LARGE SCALE GENOMIC DNA]</scope>
    <source>
        <strain evidence="11 12">HY-24</strain>
    </source>
</reference>
<dbReference type="InterPro" id="IPR000131">
    <property type="entry name" value="ATP_synth_F1_gsu"/>
</dbReference>
<organism evidence="11 12">
    <name type="scientific">Luteimicrobium xylanilyticum</name>
    <dbReference type="NCBI Taxonomy" id="1133546"/>
    <lineage>
        <taxon>Bacteria</taxon>
        <taxon>Bacillati</taxon>
        <taxon>Actinomycetota</taxon>
        <taxon>Actinomycetes</taxon>
        <taxon>Micrococcales</taxon>
        <taxon>Luteimicrobium</taxon>
    </lineage>
</organism>
<dbReference type="Gene3D" id="1.10.287.80">
    <property type="entry name" value="ATP synthase, gamma subunit, helix hairpin domain"/>
    <property type="match status" value="2"/>
</dbReference>
<evidence type="ECO:0000313" key="11">
    <source>
        <dbReference type="EMBL" id="QFU98977.1"/>
    </source>
</evidence>
<dbReference type="SUPFAM" id="SSF52943">
    <property type="entry name" value="ATP synthase (F1-ATPase), gamma subunit"/>
    <property type="match status" value="1"/>
</dbReference>
<gene>
    <name evidence="10" type="primary">atpG</name>
    <name evidence="11" type="ORF">KDY119_02502</name>
</gene>
<comment type="function">
    <text evidence="1 10">Produces ATP from ADP in the presence of a proton gradient across the membrane. The gamma chain is believed to be important in regulating ATPase activity and the flow of protons through the CF(0) complex.</text>
</comment>
<evidence type="ECO:0000256" key="8">
    <source>
        <dbReference type="ARBA" id="ARBA00023196"/>
    </source>
</evidence>
<keyword evidence="5 10" id="KW-0375">Hydrogen ion transport</keyword>
<dbReference type="AlphaFoldDB" id="A0A5P9QC30"/>
<dbReference type="PANTHER" id="PTHR11693">
    <property type="entry name" value="ATP SYNTHASE GAMMA CHAIN"/>
    <property type="match status" value="1"/>
</dbReference>
<dbReference type="PRINTS" id="PR00126">
    <property type="entry name" value="ATPASEGAMMA"/>
</dbReference>
<evidence type="ECO:0000313" key="12">
    <source>
        <dbReference type="Proteomes" id="UP000326702"/>
    </source>
</evidence>
<comment type="subcellular location">
    <subcellularLocation>
        <location evidence="10">Cell membrane</location>
        <topology evidence="10">Peripheral membrane protein</topology>
    </subcellularLocation>
    <subcellularLocation>
        <location evidence="2">Membrane</location>
        <topology evidence="2">Peripheral membrane protein</topology>
    </subcellularLocation>
</comment>
<evidence type="ECO:0000256" key="4">
    <source>
        <dbReference type="ARBA" id="ARBA00022448"/>
    </source>
</evidence>
<dbReference type="NCBIfam" id="NF004145">
    <property type="entry name" value="PRK05621.1-2"/>
    <property type="match status" value="1"/>
</dbReference>
<keyword evidence="10" id="KW-1003">Cell membrane</keyword>
<dbReference type="GO" id="GO:0005524">
    <property type="term" value="F:ATP binding"/>
    <property type="evidence" value="ECO:0007669"/>
    <property type="project" value="UniProtKB-UniRule"/>
</dbReference>
<dbReference type="HAMAP" id="MF_00815">
    <property type="entry name" value="ATP_synth_gamma_bact"/>
    <property type="match status" value="1"/>
</dbReference>
<evidence type="ECO:0000256" key="6">
    <source>
        <dbReference type="ARBA" id="ARBA00023065"/>
    </source>
</evidence>
<dbReference type="Gene3D" id="3.40.1380.10">
    <property type="match status" value="1"/>
</dbReference>
<dbReference type="NCBIfam" id="TIGR01146">
    <property type="entry name" value="ATPsyn_F1gamma"/>
    <property type="match status" value="1"/>
</dbReference>
<sequence length="298" mass="32454">MAGSQRVYKARIKSTQSLKKIFRAMELIAASRIGKARDRVADSTPYARAITRAVSAVATHARVSHPLTTARTDTDAVAVLIVTSDRGMAGAYAASAIRETERLVEHLQSQGKTVRLYVAGRRAVSYYAFRGRELAGEWVGGSDAPTPETAEEIATELLRAFRAPADEGGVGELHVVYTQFVNMVTQTPRVIRLLPLEVVEEVVPAQEGEILPVYDFAPSAEAVLDAILPRYVRTRIFNCLLQSAASELAARQRAMHTATENAEDLIRMYTRLANQARQADITQEISEIVSGADALAAS</sequence>
<evidence type="ECO:0000256" key="5">
    <source>
        <dbReference type="ARBA" id="ARBA00022781"/>
    </source>
</evidence>
<dbReference type="CDD" id="cd12151">
    <property type="entry name" value="F1-ATPase_gamma"/>
    <property type="match status" value="1"/>
</dbReference>
<protein>
    <recommendedName>
        <fullName evidence="10">ATP synthase gamma chain</fullName>
    </recommendedName>
    <alternativeName>
        <fullName evidence="10">ATP synthase F1 sector gamma subunit</fullName>
    </alternativeName>
    <alternativeName>
        <fullName evidence="10">F-ATPase gamma subunit</fullName>
    </alternativeName>
</protein>
<dbReference type="KEGG" id="lxl:KDY119_02502"/>
<dbReference type="GO" id="GO:0045259">
    <property type="term" value="C:proton-transporting ATP synthase complex"/>
    <property type="evidence" value="ECO:0007669"/>
    <property type="project" value="UniProtKB-KW"/>
</dbReference>
<evidence type="ECO:0000256" key="1">
    <source>
        <dbReference type="ARBA" id="ARBA00003456"/>
    </source>
</evidence>
<dbReference type="PROSITE" id="PS00153">
    <property type="entry name" value="ATPASE_GAMMA"/>
    <property type="match status" value="1"/>
</dbReference>
<accession>A0A5P9QC30</accession>
<dbReference type="GO" id="GO:0005886">
    <property type="term" value="C:plasma membrane"/>
    <property type="evidence" value="ECO:0007669"/>
    <property type="project" value="UniProtKB-SubCell"/>
</dbReference>